<evidence type="ECO:0000256" key="5">
    <source>
        <dbReference type="SAM" id="MobiDB-lite"/>
    </source>
</evidence>
<gene>
    <name evidence="7" type="ORF">NSCI0253_LOCUS45702</name>
</gene>
<dbReference type="InterPro" id="IPR013083">
    <property type="entry name" value="Znf_RING/FYVE/PHD"/>
</dbReference>
<feature type="compositionally biased region" description="Polar residues" evidence="5">
    <location>
        <begin position="19"/>
        <end position="29"/>
    </location>
</feature>
<dbReference type="PROSITE" id="PS00518">
    <property type="entry name" value="ZF_RING_1"/>
    <property type="match status" value="1"/>
</dbReference>
<reference evidence="7" key="1">
    <citation type="submission" date="2021-01" db="EMBL/GenBank/DDBJ databases">
        <authorList>
            <person name="Corre E."/>
            <person name="Pelletier E."/>
            <person name="Niang G."/>
            <person name="Scheremetjew M."/>
            <person name="Finn R."/>
            <person name="Kale V."/>
            <person name="Holt S."/>
            <person name="Cochrane G."/>
            <person name="Meng A."/>
            <person name="Brown T."/>
            <person name="Cohen L."/>
        </authorList>
    </citation>
    <scope>NUCLEOTIDE SEQUENCE</scope>
</reference>
<dbReference type="PROSITE" id="PS50089">
    <property type="entry name" value="ZF_RING_2"/>
    <property type="match status" value="1"/>
</dbReference>
<feature type="compositionally biased region" description="Low complexity" evidence="5">
    <location>
        <begin position="7"/>
        <end position="18"/>
    </location>
</feature>
<organism evidence="7">
    <name type="scientific">Noctiluca scintillans</name>
    <name type="common">Sea sparkle</name>
    <name type="synonym">Red tide dinoflagellate</name>
    <dbReference type="NCBI Taxonomy" id="2966"/>
    <lineage>
        <taxon>Eukaryota</taxon>
        <taxon>Sar</taxon>
        <taxon>Alveolata</taxon>
        <taxon>Dinophyceae</taxon>
        <taxon>Noctilucales</taxon>
        <taxon>Noctilucaceae</taxon>
        <taxon>Noctiluca</taxon>
    </lineage>
</organism>
<dbReference type="InterPro" id="IPR017907">
    <property type="entry name" value="Znf_RING_CS"/>
</dbReference>
<dbReference type="GO" id="GO:0008270">
    <property type="term" value="F:zinc ion binding"/>
    <property type="evidence" value="ECO:0007669"/>
    <property type="project" value="UniProtKB-KW"/>
</dbReference>
<feature type="region of interest" description="Disordered" evidence="5">
    <location>
        <begin position="1"/>
        <end position="32"/>
    </location>
</feature>
<proteinExistence type="predicted"/>
<keyword evidence="1" id="KW-0479">Metal-binding</keyword>
<name>A0A7S1B0K9_NOCSC</name>
<keyword evidence="2 4" id="KW-0863">Zinc-finger</keyword>
<dbReference type="EMBL" id="HBFQ01064447">
    <property type="protein sequence ID" value="CAD8871345.1"/>
    <property type="molecule type" value="Transcribed_RNA"/>
</dbReference>
<evidence type="ECO:0000256" key="4">
    <source>
        <dbReference type="PROSITE-ProRule" id="PRU00175"/>
    </source>
</evidence>
<protein>
    <recommendedName>
        <fullName evidence="6">RING-type domain-containing protein</fullName>
    </recommendedName>
</protein>
<accession>A0A7S1B0K9</accession>
<feature type="domain" description="RING-type" evidence="6">
    <location>
        <begin position="450"/>
        <end position="499"/>
    </location>
</feature>
<dbReference type="InterPro" id="IPR001841">
    <property type="entry name" value="Znf_RING"/>
</dbReference>
<evidence type="ECO:0000256" key="1">
    <source>
        <dbReference type="ARBA" id="ARBA00022723"/>
    </source>
</evidence>
<evidence type="ECO:0000259" key="6">
    <source>
        <dbReference type="PROSITE" id="PS50089"/>
    </source>
</evidence>
<evidence type="ECO:0000313" key="7">
    <source>
        <dbReference type="EMBL" id="CAD8871345.1"/>
    </source>
</evidence>
<dbReference type="Gene3D" id="3.30.40.10">
    <property type="entry name" value="Zinc/RING finger domain, C3HC4 (zinc finger)"/>
    <property type="match status" value="1"/>
</dbReference>
<evidence type="ECO:0000256" key="3">
    <source>
        <dbReference type="ARBA" id="ARBA00022833"/>
    </source>
</evidence>
<sequence>MAPSPTRRSSGGFARSRSPATTPSRNQGAEGNLELRKLTLGVSAAGVSERLLVRIHGVKLPSETSVGTPLGCTVFCGDQSLFKTGALDQLHRLTVEIRDGRGEAAIEVQPWIPGAQSLPKPERWSCRVCIHSKKNLFTKPVRAEATFAVPRPCGVVSLDTGGHIVVEVVRLAPAMLQGFLELSLGKELSAAVCEASTHGNLEKLHSLLEGAEELGQGKLPALESATALEVAARLGSEPAARALLNAGAPVTIAAVRSAEANMPSPCDETSKKVSDTSVSLALELFARLPKEDLPPWASKNVELARALEQKLPRLAGWIFNGNTSQLDCLNSSGAALAAYSASAWPVLAALLERGDDCPVEVHQLFAEALRMGEGDLAKVCLRLSGDADDLEGLGGGLHACLENGCTETVQEVMRTEWRRRSKRFPSNFSLGAVLPSLQLGDENADDFAECGICFEPFRSAGASVLCDDDGRVCTHLLCSSCVIGVAVRKNVTPICPFCRKTFTEAKMLPNPMTEPVAFYRLASQGETGSAFTVRRAADALSVFLPVQYDDLHERLQSRYETWCKDPVGELTETDFLERMWPWVSDMMLELKTEEQRGKPPSLTECPEGWFRHFDYDDCGYLTLFEVLRGCAKSTNIHVLAEADALGKELGSQRYHGARRLRGIVECCWDWNRWSTGISVRDFTDPGGLGFKLAARLPLTEGHRCGVPGFGPTYEI</sequence>
<evidence type="ECO:0000256" key="2">
    <source>
        <dbReference type="ARBA" id="ARBA00022771"/>
    </source>
</evidence>
<keyword evidence="3" id="KW-0862">Zinc</keyword>
<dbReference type="SUPFAM" id="SSF57850">
    <property type="entry name" value="RING/U-box"/>
    <property type="match status" value="1"/>
</dbReference>
<dbReference type="AlphaFoldDB" id="A0A7S1B0K9"/>